<proteinExistence type="predicted"/>
<gene>
    <name evidence="2" type="ORF">POCTA_138.1.T2920002</name>
</gene>
<name>A0A8S1YP86_PAROT</name>
<feature type="region of interest" description="Disordered" evidence="1">
    <location>
        <begin position="1"/>
        <end position="25"/>
    </location>
</feature>
<feature type="compositionally biased region" description="Basic and acidic residues" evidence="1">
    <location>
        <begin position="12"/>
        <end position="25"/>
    </location>
</feature>
<protein>
    <submittedName>
        <fullName evidence="2">Uncharacterized protein</fullName>
    </submittedName>
</protein>
<sequence length="215" mass="26363">MKSNNKIRMKKNYKENNENEKQHINEKLQQNNIEKQQQDNNEKQIQVTKIDVDNLDKINYFEIARTVWNKMEEQSIAFQFITSQELNDPALSEQNLTSYDFYDEFINQYHYQQIEKQRNLGKQIYRNRFLHDLQKYSINLAKVMSTKQMTQIQYQQQGFLYQEEKEEEKWQNEFFNDDDRQFGSNKKDLRSVHLSNKRQELFICPQVYLRVLYND</sequence>
<dbReference type="Proteomes" id="UP000683925">
    <property type="component" value="Unassembled WGS sequence"/>
</dbReference>
<accession>A0A8S1YP86</accession>
<feature type="compositionally biased region" description="Basic residues" evidence="1">
    <location>
        <begin position="1"/>
        <end position="11"/>
    </location>
</feature>
<dbReference type="EMBL" id="CAJJDP010000296">
    <property type="protein sequence ID" value="CAD8215538.1"/>
    <property type="molecule type" value="Genomic_DNA"/>
</dbReference>
<comment type="caution">
    <text evidence="2">The sequence shown here is derived from an EMBL/GenBank/DDBJ whole genome shotgun (WGS) entry which is preliminary data.</text>
</comment>
<dbReference type="OrthoDB" id="323760at2759"/>
<keyword evidence="3" id="KW-1185">Reference proteome</keyword>
<dbReference type="AlphaFoldDB" id="A0A8S1YP86"/>
<reference evidence="2" key="1">
    <citation type="submission" date="2021-01" db="EMBL/GenBank/DDBJ databases">
        <authorList>
            <consortium name="Genoscope - CEA"/>
            <person name="William W."/>
        </authorList>
    </citation>
    <scope>NUCLEOTIDE SEQUENCE</scope>
</reference>
<evidence type="ECO:0000313" key="2">
    <source>
        <dbReference type="EMBL" id="CAD8215538.1"/>
    </source>
</evidence>
<organism evidence="2 3">
    <name type="scientific">Paramecium octaurelia</name>
    <dbReference type="NCBI Taxonomy" id="43137"/>
    <lineage>
        <taxon>Eukaryota</taxon>
        <taxon>Sar</taxon>
        <taxon>Alveolata</taxon>
        <taxon>Ciliophora</taxon>
        <taxon>Intramacronucleata</taxon>
        <taxon>Oligohymenophorea</taxon>
        <taxon>Peniculida</taxon>
        <taxon>Parameciidae</taxon>
        <taxon>Paramecium</taxon>
    </lineage>
</organism>
<evidence type="ECO:0000256" key="1">
    <source>
        <dbReference type="SAM" id="MobiDB-lite"/>
    </source>
</evidence>
<evidence type="ECO:0000313" key="3">
    <source>
        <dbReference type="Proteomes" id="UP000683925"/>
    </source>
</evidence>